<dbReference type="InterPro" id="IPR023614">
    <property type="entry name" value="Porin_dom_sf"/>
</dbReference>
<keyword evidence="9" id="KW-0472">Membrane</keyword>
<gene>
    <name evidence="13" type="ORF">GCM10007388_05200</name>
</gene>
<dbReference type="Proteomes" id="UP000619512">
    <property type="component" value="Unassembled WGS sequence"/>
</dbReference>
<dbReference type="PANTHER" id="PTHR34501">
    <property type="entry name" value="PROTEIN YDDL-RELATED"/>
    <property type="match status" value="1"/>
</dbReference>
<evidence type="ECO:0000256" key="9">
    <source>
        <dbReference type="ARBA" id="ARBA00023136"/>
    </source>
</evidence>
<dbReference type="EMBL" id="BMWW01000001">
    <property type="protein sequence ID" value="GGY75642.1"/>
    <property type="molecule type" value="Genomic_DNA"/>
</dbReference>
<dbReference type="GO" id="GO:0006811">
    <property type="term" value="P:monoatomic ion transport"/>
    <property type="evidence" value="ECO:0007669"/>
    <property type="project" value="UniProtKB-KW"/>
</dbReference>
<keyword evidence="7" id="KW-0406">Ion transport</keyword>
<evidence type="ECO:0000256" key="2">
    <source>
        <dbReference type="ARBA" id="ARBA00011233"/>
    </source>
</evidence>
<evidence type="ECO:0000256" key="4">
    <source>
        <dbReference type="ARBA" id="ARBA00022452"/>
    </source>
</evidence>
<dbReference type="SUPFAM" id="SSF56935">
    <property type="entry name" value="Porins"/>
    <property type="match status" value="1"/>
</dbReference>
<reference evidence="13" key="2">
    <citation type="submission" date="2022-12" db="EMBL/GenBank/DDBJ databases">
        <authorList>
            <person name="Sun Q."/>
            <person name="Kim S."/>
        </authorList>
    </citation>
    <scope>NUCLEOTIDE SEQUENCE</scope>
    <source>
        <strain evidence="13">KCTC 12344</strain>
    </source>
</reference>
<evidence type="ECO:0000313" key="14">
    <source>
        <dbReference type="Proteomes" id="UP000619512"/>
    </source>
</evidence>
<feature type="chain" id="PRO_5041721092" evidence="11">
    <location>
        <begin position="42"/>
        <end position="373"/>
    </location>
</feature>
<dbReference type="PRINTS" id="PR00184">
    <property type="entry name" value="NEISSPPORIN"/>
</dbReference>
<evidence type="ECO:0000256" key="5">
    <source>
        <dbReference type="ARBA" id="ARBA00022692"/>
    </source>
</evidence>
<dbReference type="Gene3D" id="2.40.160.10">
    <property type="entry name" value="Porin"/>
    <property type="match status" value="1"/>
</dbReference>
<keyword evidence="10" id="KW-0998">Cell outer membrane</keyword>
<evidence type="ECO:0000256" key="7">
    <source>
        <dbReference type="ARBA" id="ARBA00023065"/>
    </source>
</evidence>
<evidence type="ECO:0000256" key="10">
    <source>
        <dbReference type="ARBA" id="ARBA00023237"/>
    </source>
</evidence>
<dbReference type="GO" id="GO:0015288">
    <property type="term" value="F:porin activity"/>
    <property type="evidence" value="ECO:0007669"/>
    <property type="project" value="UniProtKB-KW"/>
</dbReference>
<sequence length="373" mass="40026">MPRHEGKRNNYKPRRQSVKRTTIACGALAAVACLAAPATHAQSAVTLYGLLDTGIDYASDAAPNGRSMTRVSSGGMNTSRWGIKGVEDLGGDLKAVYQLEGGILMDTGGIDGQLFRRQANVGLEGKFGRLVLGRSFTSVYDTVIRFDPMGFAPFYSWATTGNATGPSKYGMTTGFDNLVKYSGSTGDVKYGLSYALGEQTASGSDSRKLAAAVSYESDGLGLMATWERENGNSVPLTGRRDEARVIHLGAYYTMGNVKFWVAGRDYRLEPGAGATADVQGDTYWTGVAYKPVPNVTLTGAVYYMNVKNTAAGADADPLMLVARYRYALSKRTDLYATVAYAKAKHDQLVGLSRDDPGFGDTQRGAIVGIQHRF</sequence>
<evidence type="ECO:0000256" key="11">
    <source>
        <dbReference type="SAM" id="SignalP"/>
    </source>
</evidence>
<reference evidence="13" key="1">
    <citation type="journal article" date="2014" name="Int. J. Syst. Evol. Microbiol.">
        <title>Complete genome sequence of Corynebacterium casei LMG S-19264T (=DSM 44701T), isolated from a smear-ripened cheese.</title>
        <authorList>
            <consortium name="US DOE Joint Genome Institute (JGI-PGF)"/>
            <person name="Walter F."/>
            <person name="Albersmeier A."/>
            <person name="Kalinowski J."/>
            <person name="Ruckert C."/>
        </authorList>
    </citation>
    <scope>NUCLEOTIDE SEQUENCE</scope>
    <source>
        <strain evidence="13">KCTC 12344</strain>
    </source>
</reference>
<feature type="signal peptide" evidence="11">
    <location>
        <begin position="1"/>
        <end position="41"/>
    </location>
</feature>
<keyword evidence="6 11" id="KW-0732">Signal</keyword>
<dbReference type="AlphaFoldDB" id="A0AA87Y1U9"/>
<keyword evidence="3" id="KW-0813">Transport</keyword>
<comment type="subunit">
    <text evidence="2">Homotrimer.</text>
</comment>
<dbReference type="PROSITE" id="PS51257">
    <property type="entry name" value="PROKAR_LIPOPROTEIN"/>
    <property type="match status" value="1"/>
</dbReference>
<name>A0AA87Y1U9_9BURK</name>
<evidence type="ECO:0000256" key="1">
    <source>
        <dbReference type="ARBA" id="ARBA00004571"/>
    </source>
</evidence>
<dbReference type="InterPro" id="IPR050298">
    <property type="entry name" value="Gram-neg_bact_OMP"/>
</dbReference>
<comment type="caution">
    <text evidence="13">The sequence shown here is derived from an EMBL/GenBank/DDBJ whole genome shotgun (WGS) entry which is preliminary data.</text>
</comment>
<keyword evidence="8" id="KW-0626">Porin</keyword>
<comment type="subcellular location">
    <subcellularLocation>
        <location evidence="1">Cell outer membrane</location>
        <topology evidence="1">Multi-pass membrane protein</topology>
    </subcellularLocation>
</comment>
<dbReference type="GO" id="GO:0046930">
    <property type="term" value="C:pore complex"/>
    <property type="evidence" value="ECO:0007669"/>
    <property type="project" value="UniProtKB-KW"/>
</dbReference>
<dbReference type="InterPro" id="IPR002299">
    <property type="entry name" value="Porin_Neis"/>
</dbReference>
<dbReference type="CDD" id="cd00342">
    <property type="entry name" value="gram_neg_porins"/>
    <property type="match status" value="1"/>
</dbReference>
<evidence type="ECO:0000256" key="6">
    <source>
        <dbReference type="ARBA" id="ARBA00022729"/>
    </source>
</evidence>
<feature type="domain" description="Porin" evidence="12">
    <location>
        <begin position="28"/>
        <end position="345"/>
    </location>
</feature>
<dbReference type="Pfam" id="PF13609">
    <property type="entry name" value="Porin_4"/>
    <property type="match status" value="1"/>
</dbReference>
<organism evidence="13 14">
    <name type="scientific">Pseudoduganella plicata</name>
    <dbReference type="NCBI Taxonomy" id="321984"/>
    <lineage>
        <taxon>Bacteria</taxon>
        <taxon>Pseudomonadati</taxon>
        <taxon>Pseudomonadota</taxon>
        <taxon>Betaproteobacteria</taxon>
        <taxon>Burkholderiales</taxon>
        <taxon>Oxalobacteraceae</taxon>
        <taxon>Telluria group</taxon>
        <taxon>Pseudoduganella</taxon>
    </lineage>
</organism>
<accession>A0AA87Y1U9</accession>
<dbReference type="GO" id="GO:0009279">
    <property type="term" value="C:cell outer membrane"/>
    <property type="evidence" value="ECO:0007669"/>
    <property type="project" value="UniProtKB-SubCell"/>
</dbReference>
<evidence type="ECO:0000313" key="13">
    <source>
        <dbReference type="EMBL" id="GGY75642.1"/>
    </source>
</evidence>
<proteinExistence type="predicted"/>
<dbReference type="InterPro" id="IPR033900">
    <property type="entry name" value="Gram_neg_porin_domain"/>
</dbReference>
<keyword evidence="4" id="KW-1134">Transmembrane beta strand</keyword>
<dbReference type="PANTHER" id="PTHR34501:SF9">
    <property type="entry name" value="MAJOR OUTER MEMBRANE PROTEIN P.IA"/>
    <property type="match status" value="1"/>
</dbReference>
<keyword evidence="5" id="KW-0812">Transmembrane</keyword>
<protein>
    <submittedName>
        <fullName evidence="13">Porin</fullName>
    </submittedName>
</protein>
<evidence type="ECO:0000259" key="12">
    <source>
        <dbReference type="Pfam" id="PF13609"/>
    </source>
</evidence>
<evidence type="ECO:0000256" key="3">
    <source>
        <dbReference type="ARBA" id="ARBA00022448"/>
    </source>
</evidence>
<evidence type="ECO:0000256" key="8">
    <source>
        <dbReference type="ARBA" id="ARBA00023114"/>
    </source>
</evidence>